<dbReference type="PATRIC" id="fig|1618207.4.peg.2972"/>
<evidence type="ECO:0000313" key="2">
    <source>
        <dbReference type="Proteomes" id="UP000061839"/>
    </source>
</evidence>
<evidence type="ECO:0000313" key="1">
    <source>
        <dbReference type="EMBL" id="AJT42418.1"/>
    </source>
</evidence>
<dbReference type="Proteomes" id="UP000061839">
    <property type="component" value="Chromosome"/>
</dbReference>
<gene>
    <name evidence="1" type="ORF">UM93_14595</name>
</gene>
<organism evidence="1 2">
    <name type="scientific">Psychromicrobium lacuslunae</name>
    <dbReference type="NCBI Taxonomy" id="1618207"/>
    <lineage>
        <taxon>Bacteria</taxon>
        <taxon>Bacillati</taxon>
        <taxon>Actinomycetota</taxon>
        <taxon>Actinomycetes</taxon>
        <taxon>Micrococcales</taxon>
        <taxon>Micrococcaceae</taxon>
        <taxon>Psychromicrobium</taxon>
    </lineage>
</organism>
<dbReference type="RefSeq" id="WP_045076268.1">
    <property type="nucleotide sequence ID" value="NZ_CP011005.1"/>
</dbReference>
<accession>A0A0D4C1E4</accession>
<sequence length="85" mass="8745">MAQKFKVEMNSSGAKALLADPAVVADLLARGGRIRSAAGDGVEVTMIRGGYGGGRPVVFVATETSEAKRDEAINHSLLGSVDSGR</sequence>
<keyword evidence="2" id="KW-1185">Reference proteome</keyword>
<protein>
    <submittedName>
        <fullName evidence="1">Uncharacterized protein</fullName>
    </submittedName>
</protein>
<dbReference type="AlphaFoldDB" id="A0A0D4C1E4"/>
<name>A0A0D4C1E4_9MICC</name>
<dbReference type="EMBL" id="CP011005">
    <property type="protein sequence ID" value="AJT42418.1"/>
    <property type="molecule type" value="Genomic_DNA"/>
</dbReference>
<reference evidence="1 2" key="1">
    <citation type="journal article" date="2015" name="Genome Announc.">
        <title>Complete Genome Sequencing of Protease-Producing Novel Arthrobacter sp. Strain IHBB 11108 Using PacBio Single-Molecule Real-Time Sequencing Technology.</title>
        <authorList>
            <person name="Kiran S."/>
            <person name="Swarnkar M.K."/>
            <person name="Pal M."/>
            <person name="Thakur R."/>
            <person name="Tewari R."/>
            <person name="Singh A.K."/>
            <person name="Gulati A."/>
        </authorList>
    </citation>
    <scope>NUCLEOTIDE SEQUENCE [LARGE SCALE GENOMIC DNA]</scope>
    <source>
        <strain evidence="1 2">IHBB 11108</strain>
    </source>
</reference>
<dbReference type="HOGENOM" id="CLU_2505595_0_0_11"/>
<dbReference type="KEGG" id="ari:UM93_14595"/>
<proteinExistence type="predicted"/>